<name>A0A1G9I2I2_9FIRM</name>
<keyword evidence="20" id="KW-0548">Nucleotidyltransferase</keyword>
<evidence type="ECO:0000313" key="20">
    <source>
        <dbReference type="EMBL" id="SDL19023.1"/>
    </source>
</evidence>
<keyword evidence="21" id="KW-1185">Reference proteome</keyword>
<evidence type="ECO:0000256" key="15">
    <source>
        <dbReference type="ARBA" id="ARBA00023134"/>
    </source>
</evidence>
<evidence type="ECO:0000256" key="7">
    <source>
        <dbReference type="ARBA" id="ARBA00007490"/>
    </source>
</evidence>
<reference evidence="20 21" key="1">
    <citation type="submission" date="2016-10" db="EMBL/GenBank/DDBJ databases">
        <authorList>
            <person name="de Groot N.N."/>
        </authorList>
    </citation>
    <scope>NUCLEOTIDE SEQUENCE [LARGE SCALE GENOMIC DNA]</scope>
    <source>
        <strain evidence="20 21">SLAS-1</strain>
    </source>
</reference>
<keyword evidence="10" id="KW-0169">Cobalamin biosynthesis</keyword>
<feature type="binding site" evidence="19">
    <location>
        <position position="64"/>
    </location>
    <ligand>
        <name>GTP</name>
        <dbReference type="ChEBI" id="CHEBI:37565"/>
    </ligand>
</feature>
<organism evidence="20 21">
    <name type="scientific">Halarsenatibacter silvermanii</name>
    <dbReference type="NCBI Taxonomy" id="321763"/>
    <lineage>
        <taxon>Bacteria</taxon>
        <taxon>Bacillati</taxon>
        <taxon>Bacillota</taxon>
        <taxon>Clostridia</taxon>
        <taxon>Halanaerobiales</taxon>
        <taxon>Halarsenatibacteraceae</taxon>
        <taxon>Halarsenatibacter</taxon>
    </lineage>
</organism>
<feature type="binding site" evidence="19">
    <location>
        <begin position="36"/>
        <end position="38"/>
    </location>
    <ligand>
        <name>GTP</name>
        <dbReference type="ChEBI" id="CHEBI:37565"/>
    </ligand>
</feature>
<dbReference type="EC" id="2.7.7.62" evidence="9"/>
<accession>A0A1G9I2I2</accession>
<comment type="catalytic activity">
    <reaction evidence="3">
        <text>adenosylcob(III)inamide + GTP = adenosylcob(III)inamide phosphate + GDP + H(+)</text>
        <dbReference type="Rhea" id="RHEA:15765"/>
        <dbReference type="ChEBI" id="CHEBI:2480"/>
        <dbReference type="ChEBI" id="CHEBI:15378"/>
        <dbReference type="ChEBI" id="CHEBI:37565"/>
        <dbReference type="ChEBI" id="CHEBI:58189"/>
        <dbReference type="ChEBI" id="CHEBI:58502"/>
        <dbReference type="EC" id="2.7.1.156"/>
    </reaction>
</comment>
<keyword evidence="11 20" id="KW-0808">Transferase</keyword>
<comment type="function">
    <text evidence="4">Catalyzes ATP-dependent phosphorylation of adenosylcobinamide and addition of GMP to adenosylcobinamide phosphate.</text>
</comment>
<dbReference type="RefSeq" id="WP_159429756.1">
    <property type="nucleotide sequence ID" value="NZ_FNGO01000002.1"/>
</dbReference>
<dbReference type="Pfam" id="PF02283">
    <property type="entry name" value="CobU"/>
    <property type="match status" value="1"/>
</dbReference>
<dbReference type="PIRSF" id="PIRSF006135">
    <property type="entry name" value="CobU"/>
    <property type="match status" value="1"/>
</dbReference>
<comment type="pathway">
    <text evidence="5">Cofactor biosynthesis; adenosylcobalamin biosynthesis; adenosylcobalamin from cob(II)yrinate a,c-diamide: step 6/7.</text>
</comment>
<evidence type="ECO:0000256" key="4">
    <source>
        <dbReference type="ARBA" id="ARBA00003889"/>
    </source>
</evidence>
<dbReference type="InterPro" id="IPR003203">
    <property type="entry name" value="CobU/CobP"/>
</dbReference>
<dbReference type="SUPFAM" id="SSF52540">
    <property type="entry name" value="P-loop containing nucleoside triphosphate hydrolases"/>
    <property type="match status" value="1"/>
</dbReference>
<feature type="binding site" evidence="19">
    <location>
        <position position="91"/>
    </location>
    <ligand>
        <name>GTP</name>
        <dbReference type="ChEBI" id="CHEBI:37565"/>
    </ligand>
</feature>
<evidence type="ECO:0000313" key="21">
    <source>
        <dbReference type="Proteomes" id="UP000199476"/>
    </source>
</evidence>
<keyword evidence="13 20" id="KW-0418">Kinase</keyword>
<dbReference type="GO" id="GO:0043752">
    <property type="term" value="F:adenosylcobinamide kinase activity"/>
    <property type="evidence" value="ECO:0007669"/>
    <property type="project" value="UniProtKB-EC"/>
</dbReference>
<dbReference type="GO" id="GO:0005525">
    <property type="term" value="F:GTP binding"/>
    <property type="evidence" value="ECO:0007669"/>
    <property type="project" value="UniProtKB-KW"/>
</dbReference>
<evidence type="ECO:0000256" key="10">
    <source>
        <dbReference type="ARBA" id="ARBA00022573"/>
    </source>
</evidence>
<protein>
    <recommendedName>
        <fullName evidence="16">Adenosylcobinamide kinase</fullName>
        <ecNumber evidence="8">2.7.1.156</ecNumber>
        <ecNumber evidence="9">2.7.7.62</ecNumber>
    </recommendedName>
    <alternativeName>
        <fullName evidence="17">Adenosylcobinamide-phosphate guanylyltransferase</fullName>
    </alternativeName>
</protein>
<evidence type="ECO:0000256" key="9">
    <source>
        <dbReference type="ARBA" id="ARBA00012523"/>
    </source>
</evidence>
<dbReference type="PANTHER" id="PTHR34848">
    <property type="match status" value="1"/>
</dbReference>
<dbReference type="OrthoDB" id="9799422at2"/>
<dbReference type="GO" id="GO:0009236">
    <property type="term" value="P:cobalamin biosynthetic process"/>
    <property type="evidence" value="ECO:0007669"/>
    <property type="project" value="UniProtKB-UniPathway"/>
</dbReference>
<dbReference type="Gene3D" id="3.40.50.300">
    <property type="entry name" value="P-loop containing nucleotide triphosphate hydrolases"/>
    <property type="match status" value="1"/>
</dbReference>
<gene>
    <name evidence="20" type="ORF">SAMN04488692_10289</name>
</gene>
<dbReference type="CDD" id="cd00544">
    <property type="entry name" value="CobU"/>
    <property type="match status" value="1"/>
</dbReference>
<feature type="binding site" evidence="19">
    <location>
        <begin position="7"/>
        <end position="14"/>
    </location>
    <ligand>
        <name>GTP</name>
        <dbReference type="ChEBI" id="CHEBI:37565"/>
    </ligand>
</feature>
<dbReference type="GO" id="GO:0005524">
    <property type="term" value="F:ATP binding"/>
    <property type="evidence" value="ECO:0007669"/>
    <property type="project" value="UniProtKB-KW"/>
</dbReference>
<dbReference type="STRING" id="321763.SAMN04488692_10289"/>
<keyword evidence="12 19" id="KW-0547">Nucleotide-binding</keyword>
<evidence type="ECO:0000256" key="13">
    <source>
        <dbReference type="ARBA" id="ARBA00022777"/>
    </source>
</evidence>
<evidence type="ECO:0000256" key="18">
    <source>
        <dbReference type="PIRSR" id="PIRSR006135-1"/>
    </source>
</evidence>
<dbReference type="EC" id="2.7.1.156" evidence="8"/>
<evidence type="ECO:0000256" key="2">
    <source>
        <dbReference type="ARBA" id="ARBA00000711"/>
    </source>
</evidence>
<evidence type="ECO:0000256" key="12">
    <source>
        <dbReference type="ARBA" id="ARBA00022741"/>
    </source>
</evidence>
<keyword evidence="14" id="KW-0067">ATP-binding</keyword>
<dbReference type="Proteomes" id="UP000199476">
    <property type="component" value="Unassembled WGS sequence"/>
</dbReference>
<evidence type="ECO:0000256" key="14">
    <source>
        <dbReference type="ARBA" id="ARBA00022840"/>
    </source>
</evidence>
<evidence type="ECO:0000256" key="5">
    <source>
        <dbReference type="ARBA" id="ARBA00004692"/>
    </source>
</evidence>
<evidence type="ECO:0000256" key="19">
    <source>
        <dbReference type="PIRSR" id="PIRSR006135-2"/>
    </source>
</evidence>
<evidence type="ECO:0000256" key="8">
    <source>
        <dbReference type="ARBA" id="ARBA00012016"/>
    </source>
</evidence>
<evidence type="ECO:0000256" key="16">
    <source>
        <dbReference type="ARBA" id="ARBA00029570"/>
    </source>
</evidence>
<comment type="similarity">
    <text evidence="7">Belongs to the CobU/CobP family.</text>
</comment>
<feature type="active site" description="GMP-histidine intermediate" evidence="18">
    <location>
        <position position="52"/>
    </location>
</feature>
<sequence length="203" mass="22188">MIIFISGGARSGKSGLAEKIAHQRQKELEGDVYYLATASAGDDEMSSRIAAHRERRPDSWLTVEEELNPAGPLKELAQPEGLSREDTLILDCITLLISNHIGAVSDSDEITADEGELTERIIDSLHRLTDISQDKDAALIMVANEVGLGVVPLSSLGRLFRDVAGRINRRMEQMADKSYFMISGRPVNLEEISASPLTGDEIL</sequence>
<evidence type="ECO:0000256" key="1">
    <source>
        <dbReference type="ARBA" id="ARBA00000312"/>
    </source>
</evidence>
<dbReference type="GO" id="GO:0008820">
    <property type="term" value="F:cobinamide phosphate guanylyltransferase activity"/>
    <property type="evidence" value="ECO:0007669"/>
    <property type="project" value="UniProtKB-EC"/>
</dbReference>
<feature type="binding site" evidence="19">
    <location>
        <begin position="53"/>
        <end position="56"/>
    </location>
    <ligand>
        <name>GTP</name>
        <dbReference type="ChEBI" id="CHEBI:37565"/>
    </ligand>
</feature>
<evidence type="ECO:0000256" key="6">
    <source>
        <dbReference type="ARBA" id="ARBA00005159"/>
    </source>
</evidence>
<comment type="catalytic activity">
    <reaction evidence="1">
        <text>adenosylcob(III)inamide + ATP = adenosylcob(III)inamide phosphate + ADP + H(+)</text>
        <dbReference type="Rhea" id="RHEA:15769"/>
        <dbReference type="ChEBI" id="CHEBI:2480"/>
        <dbReference type="ChEBI" id="CHEBI:15378"/>
        <dbReference type="ChEBI" id="CHEBI:30616"/>
        <dbReference type="ChEBI" id="CHEBI:58502"/>
        <dbReference type="ChEBI" id="CHEBI:456216"/>
        <dbReference type="EC" id="2.7.1.156"/>
    </reaction>
</comment>
<dbReference type="NCBIfam" id="NF004469">
    <property type="entry name" value="PRK05800.1"/>
    <property type="match status" value="1"/>
</dbReference>
<evidence type="ECO:0000256" key="3">
    <source>
        <dbReference type="ARBA" id="ARBA00001522"/>
    </source>
</evidence>
<comment type="catalytic activity">
    <reaction evidence="2">
        <text>adenosylcob(III)inamide phosphate + GTP + H(+) = adenosylcob(III)inamide-GDP + diphosphate</text>
        <dbReference type="Rhea" id="RHEA:22712"/>
        <dbReference type="ChEBI" id="CHEBI:15378"/>
        <dbReference type="ChEBI" id="CHEBI:33019"/>
        <dbReference type="ChEBI" id="CHEBI:37565"/>
        <dbReference type="ChEBI" id="CHEBI:58502"/>
        <dbReference type="ChEBI" id="CHEBI:60487"/>
        <dbReference type="EC" id="2.7.7.62"/>
    </reaction>
</comment>
<dbReference type="InterPro" id="IPR027417">
    <property type="entry name" value="P-loop_NTPase"/>
</dbReference>
<dbReference type="AlphaFoldDB" id="A0A1G9I2I2"/>
<proteinExistence type="inferred from homology"/>
<dbReference type="PANTHER" id="PTHR34848:SF1">
    <property type="entry name" value="BIFUNCTIONAL ADENOSYLCOBALAMIN BIOSYNTHESIS PROTEIN COBU"/>
    <property type="match status" value="1"/>
</dbReference>
<comment type="pathway">
    <text evidence="6">Cofactor biosynthesis; adenosylcobalamin biosynthesis; adenosylcobalamin from cob(II)yrinate a,c-diamide: step 5/7.</text>
</comment>
<dbReference type="UniPathway" id="UPA00148">
    <property type="reaction ID" value="UER00236"/>
</dbReference>
<keyword evidence="15 19" id="KW-0342">GTP-binding</keyword>
<dbReference type="EMBL" id="FNGO01000002">
    <property type="protein sequence ID" value="SDL19023.1"/>
    <property type="molecule type" value="Genomic_DNA"/>
</dbReference>
<evidence type="ECO:0000256" key="17">
    <source>
        <dbReference type="ARBA" id="ARBA00030571"/>
    </source>
</evidence>
<evidence type="ECO:0000256" key="11">
    <source>
        <dbReference type="ARBA" id="ARBA00022679"/>
    </source>
</evidence>